<name>A0A0E9U895_ANGAN</name>
<sequence>MYENSFLMNIGKCRCLCYNLQHYTCRNVTDV</sequence>
<reference evidence="1" key="1">
    <citation type="submission" date="2014-11" db="EMBL/GenBank/DDBJ databases">
        <authorList>
            <person name="Amaro Gonzalez C."/>
        </authorList>
    </citation>
    <scope>NUCLEOTIDE SEQUENCE</scope>
</reference>
<dbReference type="AlphaFoldDB" id="A0A0E9U895"/>
<accession>A0A0E9U895</accession>
<organism evidence="1">
    <name type="scientific">Anguilla anguilla</name>
    <name type="common">European freshwater eel</name>
    <name type="synonym">Muraena anguilla</name>
    <dbReference type="NCBI Taxonomy" id="7936"/>
    <lineage>
        <taxon>Eukaryota</taxon>
        <taxon>Metazoa</taxon>
        <taxon>Chordata</taxon>
        <taxon>Craniata</taxon>
        <taxon>Vertebrata</taxon>
        <taxon>Euteleostomi</taxon>
        <taxon>Actinopterygii</taxon>
        <taxon>Neopterygii</taxon>
        <taxon>Teleostei</taxon>
        <taxon>Anguilliformes</taxon>
        <taxon>Anguillidae</taxon>
        <taxon>Anguilla</taxon>
    </lineage>
</organism>
<dbReference type="EMBL" id="GBXM01046516">
    <property type="protein sequence ID" value="JAH62061.1"/>
    <property type="molecule type" value="Transcribed_RNA"/>
</dbReference>
<protein>
    <submittedName>
        <fullName evidence="1">Uncharacterized protein</fullName>
    </submittedName>
</protein>
<reference evidence="1" key="2">
    <citation type="journal article" date="2015" name="Fish Shellfish Immunol.">
        <title>Early steps in the European eel (Anguilla anguilla)-Vibrio vulnificus interaction in the gills: Role of the RtxA13 toxin.</title>
        <authorList>
            <person name="Callol A."/>
            <person name="Pajuelo D."/>
            <person name="Ebbesson L."/>
            <person name="Teles M."/>
            <person name="MacKenzie S."/>
            <person name="Amaro C."/>
        </authorList>
    </citation>
    <scope>NUCLEOTIDE SEQUENCE</scope>
</reference>
<proteinExistence type="predicted"/>
<evidence type="ECO:0000313" key="1">
    <source>
        <dbReference type="EMBL" id="JAH62061.1"/>
    </source>
</evidence>